<sequence length="108" mass="12532">MGHRRAPRPPRHLLLPLRLPRLRNQLPLRLRPKSRRLPARRPHLCPHDECRRRGQGLAAHRLLLVGDPRHRDNDQPRRLRHRLPRCGLLQSHQIAGAEGQGNSEENGA</sequence>
<feature type="compositionally biased region" description="Basic and acidic residues" evidence="1">
    <location>
        <begin position="67"/>
        <end position="77"/>
    </location>
</feature>
<proteinExistence type="predicted"/>
<reference evidence="2 3" key="1">
    <citation type="journal article" date="2022" name="Nat. Plants">
        <title>Genomes of leafy and leafless Platanthera orchids illuminate the evolution of mycoheterotrophy.</title>
        <authorList>
            <person name="Li M.H."/>
            <person name="Liu K.W."/>
            <person name="Li Z."/>
            <person name="Lu H.C."/>
            <person name="Ye Q.L."/>
            <person name="Zhang D."/>
            <person name="Wang J.Y."/>
            <person name="Li Y.F."/>
            <person name="Zhong Z.M."/>
            <person name="Liu X."/>
            <person name="Yu X."/>
            <person name="Liu D.K."/>
            <person name="Tu X.D."/>
            <person name="Liu B."/>
            <person name="Hao Y."/>
            <person name="Liao X.Y."/>
            <person name="Jiang Y.T."/>
            <person name="Sun W.H."/>
            <person name="Chen J."/>
            <person name="Chen Y.Q."/>
            <person name="Ai Y."/>
            <person name="Zhai J.W."/>
            <person name="Wu S.S."/>
            <person name="Zhou Z."/>
            <person name="Hsiao Y.Y."/>
            <person name="Wu W.L."/>
            <person name="Chen Y.Y."/>
            <person name="Lin Y.F."/>
            <person name="Hsu J.L."/>
            <person name="Li C.Y."/>
            <person name="Wang Z.W."/>
            <person name="Zhao X."/>
            <person name="Zhong W.Y."/>
            <person name="Ma X.K."/>
            <person name="Ma L."/>
            <person name="Huang J."/>
            <person name="Chen G.Z."/>
            <person name="Huang M.Z."/>
            <person name="Huang L."/>
            <person name="Peng D.H."/>
            <person name="Luo Y.B."/>
            <person name="Zou S.Q."/>
            <person name="Chen S.P."/>
            <person name="Lan S."/>
            <person name="Tsai W.C."/>
            <person name="Van de Peer Y."/>
            <person name="Liu Z.J."/>
        </authorList>
    </citation>
    <scope>NUCLEOTIDE SEQUENCE [LARGE SCALE GENOMIC DNA]</scope>
    <source>
        <strain evidence="2">Lor288</strain>
    </source>
</reference>
<keyword evidence="3" id="KW-1185">Reference proteome</keyword>
<comment type="caution">
    <text evidence="2">The sequence shown here is derived from an EMBL/GenBank/DDBJ whole genome shotgun (WGS) entry which is preliminary data.</text>
</comment>
<feature type="region of interest" description="Disordered" evidence="1">
    <location>
        <begin position="66"/>
        <end position="108"/>
    </location>
</feature>
<evidence type="ECO:0000313" key="2">
    <source>
        <dbReference type="EMBL" id="KAK8950589.1"/>
    </source>
</evidence>
<gene>
    <name evidence="2" type="ORF">KSP40_PGU009301</name>
</gene>
<dbReference type="Proteomes" id="UP001412067">
    <property type="component" value="Unassembled WGS sequence"/>
</dbReference>
<name>A0ABR2LVW6_9ASPA</name>
<protein>
    <submittedName>
        <fullName evidence="2">Uncharacterized protein</fullName>
    </submittedName>
</protein>
<organism evidence="2 3">
    <name type="scientific">Platanthera guangdongensis</name>
    <dbReference type="NCBI Taxonomy" id="2320717"/>
    <lineage>
        <taxon>Eukaryota</taxon>
        <taxon>Viridiplantae</taxon>
        <taxon>Streptophyta</taxon>
        <taxon>Embryophyta</taxon>
        <taxon>Tracheophyta</taxon>
        <taxon>Spermatophyta</taxon>
        <taxon>Magnoliopsida</taxon>
        <taxon>Liliopsida</taxon>
        <taxon>Asparagales</taxon>
        <taxon>Orchidaceae</taxon>
        <taxon>Orchidoideae</taxon>
        <taxon>Orchideae</taxon>
        <taxon>Orchidinae</taxon>
        <taxon>Platanthera</taxon>
    </lineage>
</organism>
<dbReference type="EMBL" id="JBBWWR010000015">
    <property type="protein sequence ID" value="KAK8950589.1"/>
    <property type="molecule type" value="Genomic_DNA"/>
</dbReference>
<accession>A0ABR2LVW6</accession>
<evidence type="ECO:0000313" key="3">
    <source>
        <dbReference type="Proteomes" id="UP001412067"/>
    </source>
</evidence>
<evidence type="ECO:0000256" key="1">
    <source>
        <dbReference type="SAM" id="MobiDB-lite"/>
    </source>
</evidence>